<feature type="domain" description="PhoU" evidence="1">
    <location>
        <begin position="5"/>
        <end position="90"/>
    </location>
</feature>
<dbReference type="PANTHER" id="PTHR42930:SF3">
    <property type="entry name" value="PHOSPHATE-SPECIFIC TRANSPORT SYSTEM ACCESSORY PROTEIN PHOU"/>
    <property type="match status" value="1"/>
</dbReference>
<dbReference type="InterPro" id="IPR028366">
    <property type="entry name" value="PhoU"/>
</dbReference>
<protein>
    <submittedName>
        <fullName evidence="2">Unannotated protein</fullName>
    </submittedName>
</protein>
<dbReference type="InterPro" id="IPR038078">
    <property type="entry name" value="PhoU-like_sf"/>
</dbReference>
<dbReference type="PANTHER" id="PTHR42930">
    <property type="entry name" value="PHOSPHATE-SPECIFIC TRANSPORT SYSTEM ACCESSORY PROTEIN PHOU"/>
    <property type="match status" value="1"/>
</dbReference>
<sequence length="105" mass="11656">MRGIIDQMGQQAVSQTRVAIDAFADRDPTWAGALTDMDDAMDDLTKSLFRHILADTTGDEASVLRAVQVALVGRHYERMADHAVTIAERVEFMVTGNHPDKNEQK</sequence>
<name>A0A6J6WZR6_9ZZZZ</name>
<dbReference type="Gene3D" id="1.20.58.220">
    <property type="entry name" value="Phosphate transport system protein phou homolog 2, domain 2"/>
    <property type="match status" value="1"/>
</dbReference>
<dbReference type="Pfam" id="PF01895">
    <property type="entry name" value="PhoU"/>
    <property type="match status" value="1"/>
</dbReference>
<accession>A0A6J6WZR6</accession>
<dbReference type="EMBL" id="CAEZZU010000211">
    <property type="protein sequence ID" value="CAB4788646.1"/>
    <property type="molecule type" value="Genomic_DNA"/>
</dbReference>
<dbReference type="InterPro" id="IPR026022">
    <property type="entry name" value="PhoU_dom"/>
</dbReference>
<gene>
    <name evidence="2" type="ORF">UFOPK2925_01268</name>
</gene>
<dbReference type="GO" id="GO:0030643">
    <property type="term" value="P:intracellular phosphate ion homeostasis"/>
    <property type="evidence" value="ECO:0007669"/>
    <property type="project" value="InterPro"/>
</dbReference>
<evidence type="ECO:0000313" key="2">
    <source>
        <dbReference type="EMBL" id="CAB4788646.1"/>
    </source>
</evidence>
<reference evidence="2" key="1">
    <citation type="submission" date="2020-05" db="EMBL/GenBank/DDBJ databases">
        <authorList>
            <person name="Chiriac C."/>
            <person name="Salcher M."/>
            <person name="Ghai R."/>
            <person name="Kavagutti S V."/>
        </authorList>
    </citation>
    <scope>NUCLEOTIDE SEQUENCE</scope>
</reference>
<dbReference type="AlphaFoldDB" id="A0A6J6WZR6"/>
<proteinExistence type="predicted"/>
<evidence type="ECO:0000259" key="1">
    <source>
        <dbReference type="Pfam" id="PF01895"/>
    </source>
</evidence>
<dbReference type="SUPFAM" id="SSF109755">
    <property type="entry name" value="PhoU-like"/>
    <property type="match status" value="1"/>
</dbReference>
<organism evidence="2">
    <name type="scientific">freshwater metagenome</name>
    <dbReference type="NCBI Taxonomy" id="449393"/>
    <lineage>
        <taxon>unclassified sequences</taxon>
        <taxon>metagenomes</taxon>
        <taxon>ecological metagenomes</taxon>
    </lineage>
</organism>
<dbReference type="GO" id="GO:0045936">
    <property type="term" value="P:negative regulation of phosphate metabolic process"/>
    <property type="evidence" value="ECO:0007669"/>
    <property type="project" value="InterPro"/>
</dbReference>